<feature type="domain" description="Ketosynthase family 3 (KS3)" evidence="2">
    <location>
        <begin position="1"/>
        <end position="122"/>
    </location>
</feature>
<dbReference type="SUPFAM" id="SSF53901">
    <property type="entry name" value="Thiolase-like"/>
    <property type="match status" value="1"/>
</dbReference>
<feature type="non-terminal residue" evidence="3">
    <location>
        <position position="1"/>
    </location>
</feature>
<dbReference type="GO" id="GO:0006633">
    <property type="term" value="P:fatty acid biosynthetic process"/>
    <property type="evidence" value="ECO:0007669"/>
    <property type="project" value="TreeGrafter"/>
</dbReference>
<dbReference type="Pfam" id="PF02801">
    <property type="entry name" value="Ketoacyl-synt_C"/>
    <property type="match status" value="1"/>
</dbReference>
<gene>
    <name evidence="3" type="ORF">METZ01_LOCUS377442</name>
</gene>
<dbReference type="PROSITE" id="PS52004">
    <property type="entry name" value="KS3_2"/>
    <property type="match status" value="1"/>
</dbReference>
<protein>
    <recommendedName>
        <fullName evidence="2">Ketosynthase family 3 (KS3) domain-containing protein</fullName>
    </recommendedName>
</protein>
<dbReference type="Gene3D" id="3.40.47.10">
    <property type="match status" value="1"/>
</dbReference>
<organism evidence="3">
    <name type="scientific">marine metagenome</name>
    <dbReference type="NCBI Taxonomy" id="408172"/>
    <lineage>
        <taxon>unclassified sequences</taxon>
        <taxon>metagenomes</taxon>
        <taxon>ecological metagenomes</taxon>
    </lineage>
</organism>
<dbReference type="GO" id="GO:0005829">
    <property type="term" value="C:cytosol"/>
    <property type="evidence" value="ECO:0007669"/>
    <property type="project" value="TreeGrafter"/>
</dbReference>
<keyword evidence="1" id="KW-0808">Transferase</keyword>
<sequence>SAGIHPEEVEYINAHGTSTVANDKNETSAIRGVFGSHADKLLVSSTKSMTGHLLGAAGAVEAVVSVLACKENIVPPTINYLDPDPSCDLNYVPNKAITADISVALTNSFGFGGHNASIAIRAWTDD</sequence>
<proteinExistence type="predicted"/>
<dbReference type="AlphaFoldDB" id="A0A382TSY6"/>
<dbReference type="InterPro" id="IPR014031">
    <property type="entry name" value="Ketoacyl_synth_C"/>
</dbReference>
<dbReference type="PANTHER" id="PTHR11712:SF336">
    <property type="entry name" value="3-OXOACYL-[ACYL-CARRIER-PROTEIN] SYNTHASE, MITOCHONDRIAL"/>
    <property type="match status" value="1"/>
</dbReference>
<evidence type="ECO:0000259" key="2">
    <source>
        <dbReference type="PROSITE" id="PS52004"/>
    </source>
</evidence>
<name>A0A382TSY6_9ZZZZ</name>
<reference evidence="3" key="1">
    <citation type="submission" date="2018-05" db="EMBL/GenBank/DDBJ databases">
        <authorList>
            <person name="Lanie J.A."/>
            <person name="Ng W.-L."/>
            <person name="Kazmierczak K.M."/>
            <person name="Andrzejewski T.M."/>
            <person name="Davidsen T.M."/>
            <person name="Wayne K.J."/>
            <person name="Tettelin H."/>
            <person name="Glass J.I."/>
            <person name="Rusch D."/>
            <person name="Podicherti R."/>
            <person name="Tsui H.-C.T."/>
            <person name="Winkler M.E."/>
        </authorList>
    </citation>
    <scope>NUCLEOTIDE SEQUENCE</scope>
</reference>
<dbReference type="PANTHER" id="PTHR11712">
    <property type="entry name" value="POLYKETIDE SYNTHASE-RELATED"/>
    <property type="match status" value="1"/>
</dbReference>
<dbReference type="GO" id="GO:0004315">
    <property type="term" value="F:3-oxoacyl-[acyl-carrier-protein] synthase activity"/>
    <property type="evidence" value="ECO:0007669"/>
    <property type="project" value="TreeGrafter"/>
</dbReference>
<evidence type="ECO:0000256" key="1">
    <source>
        <dbReference type="ARBA" id="ARBA00022679"/>
    </source>
</evidence>
<dbReference type="InterPro" id="IPR020841">
    <property type="entry name" value="PKS_Beta-ketoAc_synthase_dom"/>
</dbReference>
<evidence type="ECO:0000313" key="3">
    <source>
        <dbReference type="EMBL" id="SVD24588.1"/>
    </source>
</evidence>
<accession>A0A382TSY6</accession>
<dbReference type="InterPro" id="IPR000794">
    <property type="entry name" value="Beta-ketoacyl_synthase"/>
</dbReference>
<dbReference type="InterPro" id="IPR016039">
    <property type="entry name" value="Thiolase-like"/>
</dbReference>
<dbReference type="EMBL" id="UINC01138563">
    <property type="protein sequence ID" value="SVD24588.1"/>
    <property type="molecule type" value="Genomic_DNA"/>
</dbReference>